<dbReference type="PANTHER" id="PTHR30578">
    <property type="entry name" value="ELECTRON TRANSPORT COMPLEX PROTEIN RNFD"/>
    <property type="match status" value="1"/>
</dbReference>
<feature type="transmembrane region" description="Helical" evidence="9">
    <location>
        <begin position="232"/>
        <end position="252"/>
    </location>
</feature>
<reference evidence="11 12" key="1">
    <citation type="submission" date="2018-08" db="EMBL/GenBank/DDBJ databases">
        <title>A genome reference for cultivated species of the human gut microbiota.</title>
        <authorList>
            <person name="Zou Y."/>
            <person name="Xue W."/>
            <person name="Luo G."/>
        </authorList>
    </citation>
    <scope>NUCLEOTIDE SEQUENCE [LARGE SCALE GENOMIC DNA]</scope>
    <source>
        <strain evidence="11 12">AF35-6BH</strain>
    </source>
</reference>
<feature type="transmembrane region" description="Helical" evidence="9">
    <location>
        <begin position="47"/>
        <end position="71"/>
    </location>
</feature>
<reference evidence="10" key="2">
    <citation type="submission" date="2021-02" db="EMBL/GenBank/DDBJ databases">
        <title>Infant gut strain persistence is associated with maternal origin, phylogeny, and functional potential including surface adhesion and iron acquisition.</title>
        <authorList>
            <person name="Lou Y.C."/>
        </authorList>
    </citation>
    <scope>NUCLEOTIDE SEQUENCE</scope>
    <source>
        <strain evidence="10">L3_108_103G1_dasL3_108_103G1_concoct_2</strain>
    </source>
</reference>
<feature type="transmembrane region" description="Helical" evidence="9">
    <location>
        <begin position="20"/>
        <end position="41"/>
    </location>
</feature>
<dbReference type="GO" id="GO:0005886">
    <property type="term" value="C:plasma membrane"/>
    <property type="evidence" value="ECO:0007669"/>
    <property type="project" value="TreeGrafter"/>
</dbReference>
<evidence type="ECO:0000256" key="3">
    <source>
        <dbReference type="ARBA" id="ARBA00022630"/>
    </source>
</evidence>
<dbReference type="PANTHER" id="PTHR30578:SF0">
    <property type="entry name" value="ION-TRANSLOCATING OXIDOREDUCTASE COMPLEX SUBUNIT D"/>
    <property type="match status" value="1"/>
</dbReference>
<accession>A0A415P6Y1</accession>
<dbReference type="Pfam" id="PF03116">
    <property type="entry name" value="NQR2_RnfD_RnfE"/>
    <property type="match status" value="1"/>
</dbReference>
<dbReference type="OrthoDB" id="9776359at2"/>
<evidence type="ECO:0000256" key="9">
    <source>
        <dbReference type="SAM" id="Phobius"/>
    </source>
</evidence>
<dbReference type="Proteomes" id="UP000753219">
    <property type="component" value="Unassembled WGS sequence"/>
</dbReference>
<keyword evidence="4" id="KW-0288">FMN</keyword>
<feature type="transmembrane region" description="Helical" evidence="9">
    <location>
        <begin position="258"/>
        <end position="279"/>
    </location>
</feature>
<comment type="caution">
    <text evidence="11">The sequence shown here is derived from an EMBL/GenBank/DDBJ whole genome shotgun (WGS) entry which is preliminary data.</text>
</comment>
<dbReference type="Proteomes" id="UP000284868">
    <property type="component" value="Unassembled WGS sequence"/>
</dbReference>
<name>A0A415P6Y1_9FIRM</name>
<gene>
    <name evidence="11" type="ORF">DWZ83_08255</name>
    <name evidence="10" type="ORF">KHZ85_03095</name>
</gene>
<organism evidence="11 12">
    <name type="scientific">Amedibacillus dolichus</name>
    <dbReference type="NCBI Taxonomy" id="31971"/>
    <lineage>
        <taxon>Bacteria</taxon>
        <taxon>Bacillati</taxon>
        <taxon>Bacillota</taxon>
        <taxon>Erysipelotrichia</taxon>
        <taxon>Erysipelotrichales</taxon>
        <taxon>Erysipelotrichaceae</taxon>
        <taxon>Amedibacillus</taxon>
    </lineage>
</organism>
<feature type="transmembrane region" description="Helical" evidence="9">
    <location>
        <begin position="198"/>
        <end position="220"/>
    </location>
</feature>
<keyword evidence="1" id="KW-0813">Transport</keyword>
<evidence type="ECO:0000313" key="10">
    <source>
        <dbReference type="EMBL" id="MBS4883731.1"/>
    </source>
</evidence>
<evidence type="ECO:0000256" key="4">
    <source>
        <dbReference type="ARBA" id="ARBA00022643"/>
    </source>
</evidence>
<keyword evidence="5 9" id="KW-0812">Transmembrane</keyword>
<evidence type="ECO:0000256" key="8">
    <source>
        <dbReference type="ARBA" id="ARBA00023136"/>
    </source>
</evidence>
<evidence type="ECO:0000256" key="5">
    <source>
        <dbReference type="ARBA" id="ARBA00022692"/>
    </source>
</evidence>
<evidence type="ECO:0000256" key="1">
    <source>
        <dbReference type="ARBA" id="ARBA00022448"/>
    </source>
</evidence>
<keyword evidence="7 9" id="KW-1133">Transmembrane helix</keyword>
<feature type="transmembrane region" description="Helical" evidence="9">
    <location>
        <begin position="346"/>
        <end position="367"/>
    </location>
</feature>
<sequence>MKYIFNVSPNLRQKQSTQKIMLELTIALLIVFGFSLAYYFQAYGMDYVIRALVLMACSVLTALVTEVAFAFFMKKGAKFDLKYVGKFLNSSFGWITAIILVLMTPISIRPFALIVSTFLCILFGKLLFGGFGNNIFNPAAVGRAIIFATFMGATTDVVTTATPTTTIATEFNWLVLDSDLITEMMDAIGGLGTLFTGWYPGALGETSALLILILGVILAIRKVIDWRIPTIYLGSIFVLTAAIALFRGVGSYGNLPGFIWYPLVHVLTGGVVFGAVFMLTDPVTSPTSAQGKTIFALGAAIITVLIRIKANLPEGCLYSILMMNMLTPMIERALDGKQLALRKKAAFMFGGVAIVGLGSVLLAASAVQAKEPDPKVFVATSDAETQKFDARIDASVDNGDGTTTFTVAAQGYHSLEDASQYNIFEIIVNTENKTIVSVKPTTIVDTEYVGDKILDEGFLAQFNGLDLSADVSVERNDAVTGATYSARSTVRAVQEVRSALGY</sequence>
<keyword evidence="8 9" id="KW-0472">Membrane</keyword>
<keyword evidence="12" id="KW-1185">Reference proteome</keyword>
<feature type="transmembrane region" description="Helical" evidence="9">
    <location>
        <begin position="83"/>
        <end position="102"/>
    </location>
</feature>
<dbReference type="RefSeq" id="WP_118365774.1">
    <property type="nucleotide sequence ID" value="NZ_CAJKGD010000006.1"/>
</dbReference>
<evidence type="ECO:0000256" key="7">
    <source>
        <dbReference type="ARBA" id="ARBA00022989"/>
    </source>
</evidence>
<keyword evidence="6" id="KW-1278">Translocase</keyword>
<protein>
    <submittedName>
        <fullName evidence="11">NADH:quinone oxidoreductase</fullName>
    </submittedName>
    <submittedName>
        <fullName evidence="10">RnfABCDGE type electron transport complex subunit D</fullName>
    </submittedName>
</protein>
<dbReference type="InterPro" id="IPR004338">
    <property type="entry name" value="NqrB/RnfD"/>
</dbReference>
<keyword evidence="3" id="KW-0285">Flavoprotein</keyword>
<proteinExistence type="predicted"/>
<dbReference type="AlphaFoldDB" id="A0A415P6Y1"/>
<keyword evidence="2" id="KW-0597">Phosphoprotein</keyword>
<evidence type="ECO:0000256" key="6">
    <source>
        <dbReference type="ARBA" id="ARBA00022967"/>
    </source>
</evidence>
<evidence type="ECO:0000313" key="11">
    <source>
        <dbReference type="EMBL" id="RHM08467.1"/>
    </source>
</evidence>
<dbReference type="GO" id="GO:0055085">
    <property type="term" value="P:transmembrane transport"/>
    <property type="evidence" value="ECO:0007669"/>
    <property type="project" value="InterPro"/>
</dbReference>
<dbReference type="EMBL" id="JAGZMZ010000005">
    <property type="protein sequence ID" value="MBS4883731.1"/>
    <property type="molecule type" value="Genomic_DNA"/>
</dbReference>
<feature type="transmembrane region" description="Helical" evidence="9">
    <location>
        <begin position="108"/>
        <end position="128"/>
    </location>
</feature>
<evidence type="ECO:0000256" key="2">
    <source>
        <dbReference type="ARBA" id="ARBA00022553"/>
    </source>
</evidence>
<dbReference type="EMBL" id="QRPK01000049">
    <property type="protein sequence ID" value="RHM08467.1"/>
    <property type="molecule type" value="Genomic_DNA"/>
</dbReference>
<evidence type="ECO:0000313" key="12">
    <source>
        <dbReference type="Proteomes" id="UP000284868"/>
    </source>
</evidence>